<comment type="caution">
    <text evidence="3">The sequence shown here is derived from an EMBL/GenBank/DDBJ whole genome shotgun (WGS) entry which is preliminary data.</text>
</comment>
<accession>A0A9D1LDY9</accession>
<sequence>MAQISSSRWANINLDKQTEHDAAIATIKFLEKVRDTLSAGDFSTNKTLLTIPFREFDPKHLDFVLATVGSGEVRATIGKSIRLEETAIEGLWRVQENGIDRFEVVTVPLDLLRNLSTTPLEPQLSKIPQGIFAASAILQELSQAQRTENLEKLSVEPPYTVEISRQPLSPEDGSFLEAALGKGMIDISISGFASAHIQSTAMKGIWRNRIFNNAGKALFDAYVVTMLPPEVGESAEEMKLGAQHCEEILQWLKEDIQSGSL</sequence>
<organism evidence="3 4">
    <name type="scientific">Candidatus Aphodousia faecigallinarum</name>
    <dbReference type="NCBI Taxonomy" id="2840677"/>
    <lineage>
        <taxon>Bacteria</taxon>
        <taxon>Pseudomonadati</taxon>
        <taxon>Pseudomonadota</taxon>
        <taxon>Betaproteobacteria</taxon>
        <taxon>Burkholderiales</taxon>
        <taxon>Sutterellaceae</taxon>
        <taxon>Sutterellaceae incertae sedis</taxon>
        <taxon>Candidatus Aphodousia</taxon>
    </lineage>
</organism>
<feature type="domain" description="HupH hydrogenase expression protein C-terminal" evidence="2">
    <location>
        <begin position="132"/>
        <end position="252"/>
    </location>
</feature>
<dbReference type="EMBL" id="DVMY01000043">
    <property type="protein sequence ID" value="HIU37093.1"/>
    <property type="molecule type" value="Genomic_DNA"/>
</dbReference>
<dbReference type="Proteomes" id="UP000824083">
    <property type="component" value="Unassembled WGS sequence"/>
</dbReference>
<dbReference type="Gene3D" id="3.30.1370.140">
    <property type="entry name" value="HupH hydrogenase expression protein, C-terminal domain"/>
    <property type="match status" value="2"/>
</dbReference>
<proteinExistence type="inferred from homology"/>
<dbReference type="AlphaFoldDB" id="A0A9D1LDY9"/>
<reference evidence="3" key="2">
    <citation type="journal article" date="2021" name="PeerJ">
        <title>Extensive microbial diversity within the chicken gut microbiome revealed by metagenomics and culture.</title>
        <authorList>
            <person name="Gilroy R."/>
            <person name="Ravi A."/>
            <person name="Getino M."/>
            <person name="Pursley I."/>
            <person name="Horton D.L."/>
            <person name="Alikhan N.F."/>
            <person name="Baker D."/>
            <person name="Gharbi K."/>
            <person name="Hall N."/>
            <person name="Watson M."/>
            <person name="Adriaenssens E.M."/>
            <person name="Foster-Nyarko E."/>
            <person name="Jarju S."/>
            <person name="Secka A."/>
            <person name="Antonio M."/>
            <person name="Oren A."/>
            <person name="Chaudhuri R.R."/>
            <person name="La Ragione R."/>
            <person name="Hildebrand F."/>
            <person name="Pallen M.J."/>
        </authorList>
    </citation>
    <scope>NUCLEOTIDE SEQUENCE</scope>
    <source>
        <strain evidence="3">7463</strain>
    </source>
</reference>
<reference evidence="3" key="1">
    <citation type="submission" date="2020-10" db="EMBL/GenBank/DDBJ databases">
        <authorList>
            <person name="Gilroy R."/>
        </authorList>
    </citation>
    <scope>NUCLEOTIDE SEQUENCE</scope>
    <source>
        <strain evidence="3">7463</strain>
    </source>
</reference>
<evidence type="ECO:0000256" key="1">
    <source>
        <dbReference type="ARBA" id="ARBA00010832"/>
    </source>
</evidence>
<name>A0A9D1LDY9_9BURK</name>
<dbReference type="InterPro" id="IPR006894">
    <property type="entry name" value="HupH_Hydgase_express_prot_C"/>
</dbReference>
<protein>
    <recommendedName>
        <fullName evidence="2">HupH hydrogenase expression protein C-terminal domain-containing protein</fullName>
    </recommendedName>
</protein>
<evidence type="ECO:0000259" key="2">
    <source>
        <dbReference type="Pfam" id="PF04809"/>
    </source>
</evidence>
<comment type="similarity">
    <text evidence="1">Belongs to the HupH/HyaF family.</text>
</comment>
<dbReference type="InterPro" id="IPR038527">
    <property type="entry name" value="HupH_C_sf"/>
</dbReference>
<evidence type="ECO:0000313" key="4">
    <source>
        <dbReference type="Proteomes" id="UP000824083"/>
    </source>
</evidence>
<gene>
    <name evidence="3" type="ORF">IAC56_02305</name>
</gene>
<dbReference type="Pfam" id="PF04809">
    <property type="entry name" value="HupH_C"/>
    <property type="match status" value="1"/>
</dbReference>
<evidence type="ECO:0000313" key="3">
    <source>
        <dbReference type="EMBL" id="HIU37093.1"/>
    </source>
</evidence>